<dbReference type="Pfam" id="PF01494">
    <property type="entry name" value="FAD_binding_3"/>
    <property type="match status" value="1"/>
</dbReference>
<keyword evidence="2" id="KW-0285">Flavoprotein</keyword>
<protein>
    <submittedName>
        <fullName evidence="5">2-polyprenyl-6-methoxyphenol hydroxylase</fullName>
    </submittedName>
</protein>
<evidence type="ECO:0000313" key="5">
    <source>
        <dbReference type="EMBL" id="ODQ90537.1"/>
    </source>
</evidence>
<dbReference type="Gene3D" id="3.30.70.2450">
    <property type="match status" value="1"/>
</dbReference>
<dbReference type="Gene3D" id="3.40.30.120">
    <property type="match status" value="1"/>
</dbReference>
<comment type="cofactor">
    <cofactor evidence="1">
        <name>FAD</name>
        <dbReference type="ChEBI" id="CHEBI:57692"/>
    </cofactor>
</comment>
<dbReference type="STRING" id="1776.BHQ18_10950"/>
<dbReference type="PRINTS" id="PR00420">
    <property type="entry name" value="RNGMNOXGNASE"/>
</dbReference>
<dbReference type="PANTHER" id="PTHR43004">
    <property type="entry name" value="TRK SYSTEM POTASSIUM UPTAKE PROTEIN"/>
    <property type="match status" value="1"/>
</dbReference>
<dbReference type="GO" id="GO:0016709">
    <property type="term" value="F:oxidoreductase activity, acting on paired donors, with incorporation or reduction of molecular oxygen, NAD(P)H as one donor, and incorporation of one atom of oxygen"/>
    <property type="evidence" value="ECO:0007669"/>
    <property type="project" value="UniProtKB-ARBA"/>
</dbReference>
<reference evidence="6" key="1">
    <citation type="submission" date="2016-09" db="EMBL/GenBank/DDBJ databases">
        <authorList>
            <person name="Greninger A.L."/>
            <person name="Jerome K.R."/>
            <person name="Mcnair B."/>
            <person name="Wallis C."/>
            <person name="Fang F."/>
        </authorList>
    </citation>
    <scope>NUCLEOTIDE SEQUENCE [LARGE SCALE GENOMIC DNA]</scope>
    <source>
        <strain evidence="6">M6</strain>
    </source>
</reference>
<dbReference type="Pfam" id="PF21274">
    <property type="entry name" value="Rng_hyd_C"/>
    <property type="match status" value="1"/>
</dbReference>
<dbReference type="GO" id="GO:0071949">
    <property type="term" value="F:FAD binding"/>
    <property type="evidence" value="ECO:0007669"/>
    <property type="project" value="InterPro"/>
</dbReference>
<proteinExistence type="predicted"/>
<dbReference type="InterPro" id="IPR002938">
    <property type="entry name" value="FAD-bd"/>
</dbReference>
<keyword evidence="3" id="KW-0274">FAD</keyword>
<keyword evidence="6" id="KW-1185">Reference proteome</keyword>
<dbReference type="OrthoDB" id="8670884at2"/>
<dbReference type="AlphaFoldDB" id="A0A1E3RMA8"/>
<dbReference type="InterPro" id="IPR036188">
    <property type="entry name" value="FAD/NAD-bd_sf"/>
</dbReference>
<feature type="domain" description="FAD-binding" evidence="4">
    <location>
        <begin position="6"/>
        <end position="341"/>
    </location>
</feature>
<accession>A0A1E3RMA8</accession>
<sequence>MTEIPEVLVVGAGPTGLTAAMELSRLGVSVRIVDRAAQPSQTSRALGVQARTLELLRVRGVGEDMLRLGNRATATALYARGRRIAGLDFARMTSDHNFILLLAQSETERLLTEQLGRQGVKVDRGVEVIGLEQRPADVQVRLCTGDGAQETVTAGYVIAADGAHSPIRTTLGLPFEGRSLPHHYVLGDLHLAGEVPEDQLSIFLAPNGFLAVFPMGEGRFRFMATDPDGLTGESPEPDLAAIQALYDRVSPVPAELHDLNWSSRFRIHSRHMTSLRHGRVFFGGDAAHVHSPAGGQGMNAGIQDMINLAWKLAMVLDGRAREPLLDTYGSDRLPVIAQLVSMTERATAIFNSTSPLLHATVTRLAPLLLARPAVQDKAVPRLGQIAASYRGAPLAAGGGRAGALRAGDRVPDVEVGTAAGDRHRLYDLLDLTRLTLVTSTDDAPAGYGDLIAVRQVSDGVDGWWLIRPDGYLAAAGPKGDQRVMTRWLSRWFS</sequence>
<dbReference type="EMBL" id="MIHA01000006">
    <property type="protein sequence ID" value="ODQ90537.1"/>
    <property type="molecule type" value="Genomic_DNA"/>
</dbReference>
<evidence type="ECO:0000259" key="4">
    <source>
        <dbReference type="Pfam" id="PF01494"/>
    </source>
</evidence>
<name>A0A1E3RMA8_MYCFV</name>
<organism evidence="5 6">
    <name type="scientific">Mycolicibacterium flavescens</name>
    <name type="common">Mycobacterium flavescens</name>
    <dbReference type="NCBI Taxonomy" id="1776"/>
    <lineage>
        <taxon>Bacteria</taxon>
        <taxon>Bacillati</taxon>
        <taxon>Actinomycetota</taxon>
        <taxon>Actinomycetes</taxon>
        <taxon>Mycobacteriales</taxon>
        <taxon>Mycobacteriaceae</taxon>
        <taxon>Mycolicibacterium</taxon>
    </lineage>
</organism>
<dbReference type="Gene3D" id="3.50.50.60">
    <property type="entry name" value="FAD/NAD(P)-binding domain"/>
    <property type="match status" value="1"/>
</dbReference>
<evidence type="ECO:0000256" key="1">
    <source>
        <dbReference type="ARBA" id="ARBA00001974"/>
    </source>
</evidence>
<dbReference type="RefSeq" id="WP_069413601.1">
    <property type="nucleotide sequence ID" value="NZ_JACKUL010000014.1"/>
</dbReference>
<dbReference type="PANTHER" id="PTHR43004:SF19">
    <property type="entry name" value="BINDING MONOOXYGENASE, PUTATIVE (JCVI)-RELATED"/>
    <property type="match status" value="1"/>
</dbReference>
<evidence type="ECO:0000256" key="3">
    <source>
        <dbReference type="ARBA" id="ARBA00022827"/>
    </source>
</evidence>
<dbReference type="InterPro" id="IPR050641">
    <property type="entry name" value="RIFMO-like"/>
</dbReference>
<evidence type="ECO:0000256" key="2">
    <source>
        <dbReference type="ARBA" id="ARBA00022630"/>
    </source>
</evidence>
<evidence type="ECO:0000313" key="6">
    <source>
        <dbReference type="Proteomes" id="UP000094053"/>
    </source>
</evidence>
<dbReference type="SUPFAM" id="SSF51905">
    <property type="entry name" value="FAD/NAD(P)-binding domain"/>
    <property type="match status" value="1"/>
</dbReference>
<comment type="caution">
    <text evidence="5">The sequence shown here is derived from an EMBL/GenBank/DDBJ whole genome shotgun (WGS) entry which is preliminary data.</text>
</comment>
<gene>
    <name evidence="5" type="ORF">BHQ18_10950</name>
</gene>
<dbReference type="Proteomes" id="UP000094053">
    <property type="component" value="Unassembled WGS sequence"/>
</dbReference>